<dbReference type="Proteomes" id="UP001165124">
    <property type="component" value="Unassembled WGS sequence"/>
</dbReference>
<evidence type="ECO:0000313" key="2">
    <source>
        <dbReference type="Proteomes" id="UP001165124"/>
    </source>
</evidence>
<reference evidence="1" key="1">
    <citation type="submission" date="2023-02" db="EMBL/GenBank/DDBJ databases">
        <title>Actinomadura rubrobrunea NBRC 14622.</title>
        <authorList>
            <person name="Ichikawa N."/>
            <person name="Sato H."/>
            <person name="Tonouchi N."/>
        </authorList>
    </citation>
    <scope>NUCLEOTIDE SEQUENCE</scope>
    <source>
        <strain evidence="1">NBRC 14622</strain>
    </source>
</reference>
<dbReference type="EMBL" id="BSRZ01000008">
    <property type="protein sequence ID" value="GLW65264.1"/>
    <property type="molecule type" value="Genomic_DNA"/>
</dbReference>
<dbReference type="AlphaFoldDB" id="A0A9W6PVJ0"/>
<evidence type="ECO:0000313" key="1">
    <source>
        <dbReference type="EMBL" id="GLW65264.1"/>
    </source>
</evidence>
<gene>
    <name evidence="1" type="ORF">Arub01_35080</name>
</gene>
<organism evidence="1 2">
    <name type="scientific">Actinomadura rubrobrunea</name>
    <dbReference type="NCBI Taxonomy" id="115335"/>
    <lineage>
        <taxon>Bacteria</taxon>
        <taxon>Bacillati</taxon>
        <taxon>Actinomycetota</taxon>
        <taxon>Actinomycetes</taxon>
        <taxon>Streptosporangiales</taxon>
        <taxon>Thermomonosporaceae</taxon>
        <taxon>Actinomadura</taxon>
    </lineage>
</organism>
<protein>
    <submittedName>
        <fullName evidence="1">Uncharacterized protein</fullName>
    </submittedName>
</protein>
<name>A0A9W6PVJ0_9ACTN</name>
<dbReference type="RefSeq" id="WP_067906769.1">
    <property type="nucleotide sequence ID" value="NZ_BSRZ01000008.1"/>
</dbReference>
<accession>A0A9W6PVJ0</accession>
<comment type="caution">
    <text evidence="1">The sequence shown here is derived from an EMBL/GenBank/DDBJ whole genome shotgun (WGS) entry which is preliminary data.</text>
</comment>
<proteinExistence type="predicted"/>
<keyword evidence="2" id="KW-1185">Reference proteome</keyword>
<sequence>MADLFEIPLVTIVNLPQDLHYQLTEPSTGEIVAQVSPVAVGAAWREGTLGRLFRKAKRARSIYPGETYHVPRITFRVAGARNETLFFVDRADKLIGNPCIPNSAVVAADGGVLGYITNDHYHILRAVDPPVDANGIATVRGMGFLLDHHNNVVGEVVRRAPWTPHAMKAGLPPDEYAVSFEGPDGSVWGRRKGEELIVEFNPDASRTLRILMISNLICGKADERLYTPFTTSGYTPPEPLEPATEPYPGYQGVHESYMQYQEKFIKWFQRNVVPSG</sequence>